<organism evidence="4 5">
    <name type="scientific">Pyxidicoccus parkwayensis</name>
    <dbReference type="NCBI Taxonomy" id="2813578"/>
    <lineage>
        <taxon>Bacteria</taxon>
        <taxon>Pseudomonadati</taxon>
        <taxon>Myxococcota</taxon>
        <taxon>Myxococcia</taxon>
        <taxon>Myxococcales</taxon>
        <taxon>Cystobacterineae</taxon>
        <taxon>Myxococcaceae</taxon>
        <taxon>Pyxidicoccus</taxon>
    </lineage>
</organism>
<accession>A0ABX7PAL0</accession>
<proteinExistence type="predicted"/>
<feature type="domain" description="FtsH ternary systems vWA" evidence="3">
    <location>
        <begin position="255"/>
        <end position="428"/>
    </location>
</feature>
<evidence type="ECO:0000313" key="5">
    <source>
        <dbReference type="Proteomes" id="UP000662747"/>
    </source>
</evidence>
<dbReference type="EMBL" id="CP071090">
    <property type="protein sequence ID" value="QSQ27471.1"/>
    <property type="molecule type" value="Genomic_DNA"/>
</dbReference>
<sequence>MSAELRGPQDAERWLCAGLCLARQEGLNPESLTASVPWLLATLAEAPDLPPPALVADLGRLVSGVPLSPALPVPDTLPRLRTAVRAYDDHVLARLAAEPHLDAVSSALARLPEALRPRGVAFLAARVLTRLGFTGGTALSPGLARRVLERPPAELLQTGYTALREPGSGAALERLAEGYEALASAARRAQALLGDAEAFTLENLEHLQGKAQRMALEQAVEAAEALSRTLPPKLRARPVSSGPTPTSLEDEAAFPQGGFASVSNVGSLENLVTSELVYMEDEPTLDLFDVRYVEGELLYYTRDESVAVRRRRVITFAVLPGLVDARVKDTGVRWQRAVVALGLVLCLVRRLSAWLTAEDLRFRVVFVQDGKGQSPLEAERGLCELLLREWRERGTAEVLTAPDLDSVLSEAAASTKRSRVDVLLVDAARHGAQGAPGSHDAREADARVGLQLVDLSGPSPHVRVLGSKTVTREPQDAPPPESPWESWTGATLELARSLL</sequence>
<evidence type="ECO:0000313" key="4">
    <source>
        <dbReference type="EMBL" id="QSQ27471.1"/>
    </source>
</evidence>
<evidence type="ECO:0000259" key="2">
    <source>
        <dbReference type="Pfam" id="PF19996"/>
    </source>
</evidence>
<evidence type="ECO:0000256" key="1">
    <source>
        <dbReference type="SAM" id="MobiDB-lite"/>
    </source>
</evidence>
<dbReference type="InterPro" id="IPR045477">
    <property type="entry name" value="ivWA"/>
</dbReference>
<feature type="region of interest" description="Disordered" evidence="1">
    <location>
        <begin position="466"/>
        <end position="489"/>
    </location>
</feature>
<reference evidence="4 5" key="1">
    <citation type="submission" date="2021-02" db="EMBL/GenBank/DDBJ databases">
        <title>De Novo genome assembly of isolated myxobacteria.</title>
        <authorList>
            <person name="Stevens D.C."/>
        </authorList>
    </citation>
    <scope>NUCLEOTIDE SEQUENCE [LARGE SCALE GENOMIC DNA]</scope>
    <source>
        <strain evidence="5">SCPEA02</strain>
    </source>
</reference>
<gene>
    <name evidence="4" type="ORF">JY651_22285</name>
</gene>
<protein>
    <submittedName>
        <fullName evidence="4">Uncharacterized protein</fullName>
    </submittedName>
</protein>
<dbReference type="Pfam" id="PF19997">
    <property type="entry name" value="ivWA"/>
    <property type="match status" value="1"/>
</dbReference>
<evidence type="ECO:0000259" key="3">
    <source>
        <dbReference type="Pfam" id="PF19997"/>
    </source>
</evidence>
<dbReference type="InterPro" id="IPR045479">
    <property type="entry name" value="ivWA-helical_N"/>
</dbReference>
<dbReference type="Proteomes" id="UP000662747">
    <property type="component" value="Chromosome"/>
</dbReference>
<keyword evidence="5" id="KW-1185">Reference proteome</keyword>
<feature type="domain" description="FtsH ternary system vWA" evidence="2">
    <location>
        <begin position="10"/>
        <end position="230"/>
    </location>
</feature>
<dbReference type="Pfam" id="PF19996">
    <property type="entry name" value="ivWA-helical_N"/>
    <property type="match status" value="1"/>
</dbReference>
<dbReference type="RefSeq" id="WP_206728992.1">
    <property type="nucleotide sequence ID" value="NZ_CP071090.1"/>
</dbReference>
<name>A0ABX7PAL0_9BACT</name>